<sequence>MEWPNLAEMKRNLNHFWEVLYKEYTEPHMSKYHKEQVFGKIKKKVFEGRSRQIKRAKEEGKTFKGGVKDPAVGMGSWTDLNAYNLDNNDLDYVVYKKYLMKLAELEKKILVEVESGKRKEFKRAKSKKRFSVSTAKVCRRLSGVKKRKKGLNFKKNKLWRLKTQNKVILTSRDRDITRKDYESRDEHQKKQVKHLDLGLGITRDQYFDYLLANDPTFLGFKKTQDGIDEVIHDMATQKSNESGRSQLKVNNFLTKTNKTDQEYEQEAILVQNNNTKSNNIKLKEDTEIPVDRTVSIFAEPTDETQRISFGPENSQIDLDIRNNKTLIKCNGLRNLKRKFRKRNVISALTRKTDSMSRTRPSTGRETLSKRTAKACPKENNFKSVSVITEKVRLKSGKRRPKTGKQLRSTNMLTTWTALVKPPKKRSNVKDLKTLNLCMKECDYNMNITKSEKKLINQAHNSLKEDLENQREAIEESKEVLKLSKKYIDSCVRQFRRDKRAFVYGKNPKTAHYIQDRGRGVYTTMERISKLNPKYINMVKEMKKRIDEEDNNLLLF</sequence>
<dbReference type="AlphaFoldDB" id="A0AAD1UFF9"/>
<evidence type="ECO:0000313" key="4">
    <source>
        <dbReference type="Proteomes" id="UP001295684"/>
    </source>
</evidence>
<gene>
    <name evidence="3" type="ORF">ECRASSUSDP1_LOCUS5712</name>
</gene>
<dbReference type="Proteomes" id="UP001295684">
    <property type="component" value="Unassembled WGS sequence"/>
</dbReference>
<comment type="caution">
    <text evidence="3">The sequence shown here is derived from an EMBL/GenBank/DDBJ whole genome shotgun (WGS) entry which is preliminary data.</text>
</comment>
<accession>A0AAD1UFF9</accession>
<dbReference type="EMBL" id="CAMPGE010005518">
    <property type="protein sequence ID" value="CAI2364369.1"/>
    <property type="molecule type" value="Genomic_DNA"/>
</dbReference>
<feature type="coiled-coil region" evidence="1">
    <location>
        <begin position="452"/>
        <end position="483"/>
    </location>
</feature>
<reference evidence="3" key="1">
    <citation type="submission" date="2023-07" db="EMBL/GenBank/DDBJ databases">
        <authorList>
            <consortium name="AG Swart"/>
            <person name="Singh M."/>
            <person name="Singh A."/>
            <person name="Seah K."/>
            <person name="Emmerich C."/>
        </authorList>
    </citation>
    <scope>NUCLEOTIDE SEQUENCE</scope>
    <source>
        <strain evidence="3">DP1</strain>
    </source>
</reference>
<evidence type="ECO:0000256" key="2">
    <source>
        <dbReference type="SAM" id="MobiDB-lite"/>
    </source>
</evidence>
<keyword evidence="1" id="KW-0175">Coiled coil</keyword>
<protein>
    <submittedName>
        <fullName evidence="3">Uncharacterized protein</fullName>
    </submittedName>
</protein>
<name>A0AAD1UFF9_EUPCR</name>
<feature type="region of interest" description="Disordered" evidence="2">
    <location>
        <begin position="351"/>
        <end position="372"/>
    </location>
</feature>
<organism evidence="3 4">
    <name type="scientific">Euplotes crassus</name>
    <dbReference type="NCBI Taxonomy" id="5936"/>
    <lineage>
        <taxon>Eukaryota</taxon>
        <taxon>Sar</taxon>
        <taxon>Alveolata</taxon>
        <taxon>Ciliophora</taxon>
        <taxon>Intramacronucleata</taxon>
        <taxon>Spirotrichea</taxon>
        <taxon>Hypotrichia</taxon>
        <taxon>Euplotida</taxon>
        <taxon>Euplotidae</taxon>
        <taxon>Moneuplotes</taxon>
    </lineage>
</organism>
<evidence type="ECO:0000256" key="1">
    <source>
        <dbReference type="SAM" id="Coils"/>
    </source>
</evidence>
<evidence type="ECO:0000313" key="3">
    <source>
        <dbReference type="EMBL" id="CAI2364369.1"/>
    </source>
</evidence>
<keyword evidence="4" id="KW-1185">Reference proteome</keyword>
<proteinExistence type="predicted"/>